<keyword evidence="1" id="KW-0472">Membrane</keyword>
<evidence type="ECO:0000313" key="3">
    <source>
        <dbReference type="Proteomes" id="UP000596739"/>
    </source>
</evidence>
<keyword evidence="1" id="KW-0812">Transmembrane</keyword>
<reference evidence="3" key="1">
    <citation type="submission" date="2021-01" db="EMBL/GenBank/DDBJ databases">
        <title>Genome public.</title>
        <authorList>
            <person name="Liu C."/>
            <person name="Sun Q."/>
        </authorList>
    </citation>
    <scope>NUCLEOTIDE SEQUENCE [LARGE SCALE GENOMIC DNA]</scope>
    <source>
        <strain evidence="3">YIM B02505</strain>
    </source>
</reference>
<keyword evidence="3" id="KW-1185">Reference proteome</keyword>
<dbReference type="EMBL" id="JAENHN010000059">
    <property type="protein sequence ID" value="MBK1813299.1"/>
    <property type="molecule type" value="Genomic_DNA"/>
</dbReference>
<protein>
    <submittedName>
        <fullName evidence="2">DUF2812 domain-containing protein</fullName>
    </submittedName>
</protein>
<feature type="transmembrane region" description="Helical" evidence="1">
    <location>
        <begin position="97"/>
        <end position="116"/>
    </location>
</feature>
<sequence length="160" mass="18939">MESKGYRLYRVSMRGNIFYFTKGESRNVKYFTDFASTIDKEYFRTYIRLGWKPMYNTRILGGKIVIWMKRCRDKNLYSLEDFISNKNIFIIKILKSIILNGIFASVLMYFLINIIFKAEYKYLTFNYSFLVFLCLALVTLITCVCGLIGSISYLLKIKKS</sequence>
<accession>A0ABS1EVF1</accession>
<name>A0ABS1EVF1_9CLOT</name>
<keyword evidence="1" id="KW-1133">Transmembrane helix</keyword>
<organism evidence="2 3">
    <name type="scientific">Clostridium yunnanense</name>
    <dbReference type="NCBI Taxonomy" id="2800325"/>
    <lineage>
        <taxon>Bacteria</taxon>
        <taxon>Bacillati</taxon>
        <taxon>Bacillota</taxon>
        <taxon>Clostridia</taxon>
        <taxon>Eubacteriales</taxon>
        <taxon>Clostridiaceae</taxon>
        <taxon>Clostridium</taxon>
    </lineage>
</organism>
<gene>
    <name evidence="2" type="ORF">JHL18_22005</name>
</gene>
<dbReference type="Pfam" id="PF11193">
    <property type="entry name" value="DUF2812"/>
    <property type="match status" value="1"/>
</dbReference>
<evidence type="ECO:0000313" key="2">
    <source>
        <dbReference type="EMBL" id="MBK1813299.1"/>
    </source>
</evidence>
<evidence type="ECO:0000256" key="1">
    <source>
        <dbReference type="SAM" id="Phobius"/>
    </source>
</evidence>
<feature type="transmembrane region" description="Helical" evidence="1">
    <location>
        <begin position="128"/>
        <end position="155"/>
    </location>
</feature>
<dbReference type="Proteomes" id="UP000596739">
    <property type="component" value="Unassembled WGS sequence"/>
</dbReference>
<dbReference type="InterPro" id="IPR021359">
    <property type="entry name" value="DUF2812"/>
</dbReference>
<proteinExistence type="predicted"/>
<comment type="caution">
    <text evidence="2">The sequence shown here is derived from an EMBL/GenBank/DDBJ whole genome shotgun (WGS) entry which is preliminary data.</text>
</comment>